<keyword evidence="3" id="KW-1185">Reference proteome</keyword>
<evidence type="ECO:0000256" key="1">
    <source>
        <dbReference type="SAM" id="Phobius"/>
    </source>
</evidence>
<organism evidence="2 3">
    <name type="scientific">Magallana gigas</name>
    <name type="common">Pacific oyster</name>
    <name type="synonym">Crassostrea gigas</name>
    <dbReference type="NCBI Taxonomy" id="29159"/>
    <lineage>
        <taxon>Eukaryota</taxon>
        <taxon>Metazoa</taxon>
        <taxon>Spiralia</taxon>
        <taxon>Lophotrochozoa</taxon>
        <taxon>Mollusca</taxon>
        <taxon>Bivalvia</taxon>
        <taxon>Autobranchia</taxon>
        <taxon>Pteriomorphia</taxon>
        <taxon>Ostreida</taxon>
        <taxon>Ostreoidea</taxon>
        <taxon>Ostreidae</taxon>
        <taxon>Magallana</taxon>
    </lineage>
</organism>
<keyword evidence="1" id="KW-1133">Transmembrane helix</keyword>
<feature type="transmembrane region" description="Helical" evidence="1">
    <location>
        <begin position="337"/>
        <end position="362"/>
    </location>
</feature>
<protein>
    <submittedName>
        <fullName evidence="2">Uncharacterized protein</fullName>
    </submittedName>
</protein>
<evidence type="ECO:0000313" key="3">
    <source>
        <dbReference type="Proteomes" id="UP000005408"/>
    </source>
</evidence>
<dbReference type="EnsemblMetazoa" id="G21149.1">
    <property type="protein sequence ID" value="G21149.1:cds"/>
    <property type="gene ID" value="G21149"/>
</dbReference>
<reference evidence="2" key="1">
    <citation type="submission" date="2022-08" db="UniProtKB">
        <authorList>
            <consortium name="EnsemblMetazoa"/>
        </authorList>
    </citation>
    <scope>IDENTIFICATION</scope>
    <source>
        <strain evidence="2">05x7-T-G4-1.051#20</strain>
    </source>
</reference>
<dbReference type="Proteomes" id="UP000005408">
    <property type="component" value="Unassembled WGS sequence"/>
</dbReference>
<proteinExistence type="predicted"/>
<sequence>MLSRVLMKIRFSLFTPMLNPMKERLILFCVVLQFTPDTMGVLVNSPCTKTSDWNTYHILCPTNQTIYIKRHVIEDGFNRLMFPSLGCSASDAVYCGAELPTNNINLKNYKILDSAVDTCNGRKECSLTKKYFLEAEAALKKFCNASLRPELQKTTFRQSIDYECVQDSQIMDMCLTENETKNFNQPVYLRVLDADCTCNITGSVTRVEILQTMSVKLLIQSNDINIFEHQNTDVSLYGVDIPVQADNLIITTENGSKSSLAMMKIVSKGSFSIQCRNWTLSSRSEHNIGYSSQASDLQFTGSLSTIKNTPFEDNRIATMQNLMNNVTDRETGNPVKFWIQGLTVILIFFALLVVFLLLLNIIQQKKERYLLLKILQKLNDRCPESNDQHCRTEICPSEDDKNYQEISNQFLCHPNTKQYTNSVYETDCMVMENFGVEQDDAGCNMTSLESKSNGSMLGDSDDSNRLQYIYN</sequence>
<keyword evidence="1" id="KW-0472">Membrane</keyword>
<keyword evidence="1" id="KW-0812">Transmembrane</keyword>
<evidence type="ECO:0000313" key="2">
    <source>
        <dbReference type="EnsemblMetazoa" id="G21149.1:cds"/>
    </source>
</evidence>
<name>A0A8W8JVC8_MAGGI</name>
<accession>A0A8W8JVC8</accession>
<dbReference type="AlphaFoldDB" id="A0A8W8JVC8"/>